<dbReference type="OrthoDB" id="9802426at2"/>
<feature type="domain" description="Response regulatory" evidence="8">
    <location>
        <begin position="15"/>
        <end position="131"/>
    </location>
</feature>
<dbReference type="Gene3D" id="1.10.10.10">
    <property type="entry name" value="Winged helix-like DNA-binding domain superfamily/Winged helix DNA-binding domain"/>
    <property type="match status" value="1"/>
</dbReference>
<dbReference type="PROSITE" id="PS51755">
    <property type="entry name" value="OMPR_PHOB"/>
    <property type="match status" value="1"/>
</dbReference>
<dbReference type="SUPFAM" id="SSF52172">
    <property type="entry name" value="CheY-like"/>
    <property type="match status" value="1"/>
</dbReference>
<dbReference type="InterPro" id="IPR039420">
    <property type="entry name" value="WalR-like"/>
</dbReference>
<dbReference type="EMBL" id="JH651384">
    <property type="protein sequence ID" value="EIJ36790.1"/>
    <property type="molecule type" value="Genomic_DNA"/>
</dbReference>
<protein>
    <submittedName>
        <fullName evidence="10">Two component transcriptional regulator, winged helix family</fullName>
    </submittedName>
</protein>
<dbReference type="GO" id="GO:0005829">
    <property type="term" value="C:cytosol"/>
    <property type="evidence" value="ECO:0007669"/>
    <property type="project" value="TreeGrafter"/>
</dbReference>
<dbReference type="SMART" id="SM00448">
    <property type="entry name" value="REC"/>
    <property type="match status" value="1"/>
</dbReference>
<evidence type="ECO:0000259" key="9">
    <source>
        <dbReference type="PROSITE" id="PS51755"/>
    </source>
</evidence>
<feature type="modified residue" description="4-aspartylphosphate" evidence="6">
    <location>
        <position position="66"/>
    </location>
</feature>
<dbReference type="PANTHER" id="PTHR48111:SF1">
    <property type="entry name" value="TWO-COMPONENT RESPONSE REGULATOR ORR33"/>
    <property type="match status" value="1"/>
</dbReference>
<keyword evidence="2" id="KW-0902">Two-component regulatory system</keyword>
<name>A0A656HN64_THINJ</name>
<evidence type="ECO:0000256" key="2">
    <source>
        <dbReference type="ARBA" id="ARBA00023012"/>
    </source>
</evidence>
<keyword evidence="1 6" id="KW-0597">Phosphoprotein</keyword>
<dbReference type="SMART" id="SM00862">
    <property type="entry name" value="Trans_reg_C"/>
    <property type="match status" value="1"/>
</dbReference>
<feature type="domain" description="OmpR/PhoB-type" evidence="9">
    <location>
        <begin position="141"/>
        <end position="240"/>
    </location>
</feature>
<dbReference type="InterPro" id="IPR011006">
    <property type="entry name" value="CheY-like_superfamily"/>
</dbReference>
<dbReference type="Gene3D" id="3.40.50.2300">
    <property type="match status" value="1"/>
</dbReference>
<evidence type="ECO:0000256" key="7">
    <source>
        <dbReference type="PROSITE-ProRule" id="PRU01091"/>
    </source>
</evidence>
<evidence type="ECO:0000256" key="5">
    <source>
        <dbReference type="ARBA" id="ARBA00023163"/>
    </source>
</evidence>
<dbReference type="GO" id="GO:0000156">
    <property type="term" value="F:phosphorelay response regulator activity"/>
    <property type="evidence" value="ECO:0007669"/>
    <property type="project" value="TreeGrafter"/>
</dbReference>
<dbReference type="GO" id="GO:0000976">
    <property type="term" value="F:transcription cis-regulatory region binding"/>
    <property type="evidence" value="ECO:0007669"/>
    <property type="project" value="TreeGrafter"/>
</dbReference>
<dbReference type="GO" id="GO:0032993">
    <property type="term" value="C:protein-DNA complex"/>
    <property type="evidence" value="ECO:0007669"/>
    <property type="project" value="TreeGrafter"/>
</dbReference>
<dbReference type="PROSITE" id="PS50110">
    <property type="entry name" value="RESPONSE_REGULATORY"/>
    <property type="match status" value="1"/>
</dbReference>
<keyword evidence="3" id="KW-0805">Transcription regulation</keyword>
<dbReference type="GO" id="GO:0006355">
    <property type="term" value="P:regulation of DNA-templated transcription"/>
    <property type="evidence" value="ECO:0007669"/>
    <property type="project" value="InterPro"/>
</dbReference>
<accession>A0A656HN64</accession>
<dbReference type="InterPro" id="IPR001867">
    <property type="entry name" value="OmpR/PhoB-type_DNA-bd"/>
</dbReference>
<gene>
    <name evidence="10" type="ORF">Thini_4308</name>
</gene>
<evidence type="ECO:0000313" key="10">
    <source>
        <dbReference type="EMBL" id="EIJ36790.1"/>
    </source>
</evidence>
<evidence type="ECO:0000256" key="6">
    <source>
        <dbReference type="PROSITE-ProRule" id="PRU00169"/>
    </source>
</evidence>
<sequence length="241" mass="27792">MMYRLNAMGSVIQKKLLVIESNKGLLNDLQRCLGQNGFHVDSYVQGEVLPALLERQQSRFDLVVLDAGLPGENGFYWLKWLRQYHIHLPVIITSECFCEKKRLSALEHGAWDYVLKPFRERELSIRIENILGKQVHDVNSSHHLRIGDVSVDVEKHYAMRGGRKISLTQLELKIIKLLYLNVGKPLSRSEIMAQIHGIRFNPMDRSIDIHINKLRKKIEVNPSKPVYICTVRGKGYSLQLP</sequence>
<dbReference type="InterPro" id="IPR016032">
    <property type="entry name" value="Sig_transdc_resp-reg_C-effctor"/>
</dbReference>
<dbReference type="SUPFAM" id="SSF46894">
    <property type="entry name" value="C-terminal effector domain of the bipartite response regulators"/>
    <property type="match status" value="1"/>
</dbReference>
<evidence type="ECO:0000259" key="8">
    <source>
        <dbReference type="PROSITE" id="PS50110"/>
    </source>
</evidence>
<organism evidence="10 11">
    <name type="scientific">Thiothrix nivea (strain ATCC 35100 / DSM 5205 / JP2)</name>
    <dbReference type="NCBI Taxonomy" id="870187"/>
    <lineage>
        <taxon>Bacteria</taxon>
        <taxon>Pseudomonadati</taxon>
        <taxon>Pseudomonadota</taxon>
        <taxon>Gammaproteobacteria</taxon>
        <taxon>Thiotrichales</taxon>
        <taxon>Thiotrichaceae</taxon>
        <taxon>Thiothrix</taxon>
    </lineage>
</organism>
<reference evidence="11" key="1">
    <citation type="journal article" date="2011" name="Stand. Genomic Sci.">
        <title>Genome sequence of the filamentous, gliding Thiothrix nivea neotype strain (JP2(T)).</title>
        <authorList>
            <person name="Lapidus A."/>
            <person name="Nolan M."/>
            <person name="Lucas S."/>
            <person name="Glavina Del Rio T."/>
            <person name="Tice H."/>
            <person name="Cheng J.F."/>
            <person name="Tapia R."/>
            <person name="Han C."/>
            <person name="Goodwin L."/>
            <person name="Pitluck S."/>
            <person name="Liolios K."/>
            <person name="Pagani I."/>
            <person name="Ivanova N."/>
            <person name="Huntemann M."/>
            <person name="Mavromatis K."/>
            <person name="Mikhailova N."/>
            <person name="Pati A."/>
            <person name="Chen A."/>
            <person name="Palaniappan K."/>
            <person name="Land M."/>
            <person name="Brambilla E.M."/>
            <person name="Rohde M."/>
            <person name="Abt B."/>
            <person name="Verbarg S."/>
            <person name="Goker M."/>
            <person name="Bristow J."/>
            <person name="Eisen J.A."/>
            <person name="Markowitz V."/>
            <person name="Hugenholtz P."/>
            <person name="Kyrpides N.C."/>
            <person name="Klenk H.P."/>
            <person name="Woyke T."/>
        </authorList>
    </citation>
    <scope>NUCLEOTIDE SEQUENCE [LARGE SCALE GENOMIC DNA]</scope>
    <source>
        <strain evidence="11">ATCC 35100 / DSM 5205 / JP2</strain>
    </source>
</reference>
<keyword evidence="5" id="KW-0804">Transcription</keyword>
<dbReference type="Pfam" id="PF00072">
    <property type="entry name" value="Response_reg"/>
    <property type="match status" value="1"/>
</dbReference>
<proteinExistence type="predicted"/>
<dbReference type="Proteomes" id="UP000005317">
    <property type="component" value="Unassembled WGS sequence"/>
</dbReference>
<evidence type="ECO:0000256" key="4">
    <source>
        <dbReference type="ARBA" id="ARBA00023125"/>
    </source>
</evidence>
<evidence type="ECO:0000256" key="3">
    <source>
        <dbReference type="ARBA" id="ARBA00023015"/>
    </source>
</evidence>
<dbReference type="InterPro" id="IPR036388">
    <property type="entry name" value="WH-like_DNA-bd_sf"/>
</dbReference>
<evidence type="ECO:0000256" key="1">
    <source>
        <dbReference type="ARBA" id="ARBA00022553"/>
    </source>
</evidence>
<keyword evidence="11" id="KW-1185">Reference proteome</keyword>
<dbReference type="PANTHER" id="PTHR48111">
    <property type="entry name" value="REGULATOR OF RPOS"/>
    <property type="match status" value="1"/>
</dbReference>
<feature type="DNA-binding region" description="OmpR/PhoB-type" evidence="7">
    <location>
        <begin position="141"/>
        <end position="240"/>
    </location>
</feature>
<dbReference type="Pfam" id="PF00486">
    <property type="entry name" value="Trans_reg_C"/>
    <property type="match status" value="1"/>
</dbReference>
<evidence type="ECO:0000313" key="11">
    <source>
        <dbReference type="Proteomes" id="UP000005317"/>
    </source>
</evidence>
<keyword evidence="4 7" id="KW-0238">DNA-binding</keyword>
<dbReference type="InterPro" id="IPR001789">
    <property type="entry name" value="Sig_transdc_resp-reg_receiver"/>
</dbReference>
<dbReference type="AlphaFoldDB" id="A0A656HN64"/>
<dbReference type="RefSeq" id="WP_002710658.1">
    <property type="nucleotide sequence ID" value="NZ_JH651384.1"/>
</dbReference>
<dbReference type="CDD" id="cd00383">
    <property type="entry name" value="trans_reg_C"/>
    <property type="match status" value="1"/>
</dbReference>